<evidence type="ECO:0000256" key="3">
    <source>
        <dbReference type="ARBA" id="ARBA00022554"/>
    </source>
</evidence>
<dbReference type="GO" id="GO:0005975">
    <property type="term" value="P:carbohydrate metabolic process"/>
    <property type="evidence" value="ECO:0007669"/>
    <property type="project" value="InterPro"/>
</dbReference>
<dbReference type="InterPro" id="IPR013189">
    <property type="entry name" value="Glyco_hydro_32_C"/>
</dbReference>
<dbReference type="SUPFAM" id="SSF49899">
    <property type="entry name" value="Concanavalin A-like lectins/glucanases"/>
    <property type="match status" value="1"/>
</dbReference>
<dbReference type="Gene3D" id="2.60.120.560">
    <property type="entry name" value="Exo-inulinase, domain 1"/>
    <property type="match status" value="1"/>
</dbReference>
<keyword evidence="8" id="KW-0472">Membrane</keyword>
<name>A0A835RMP6_VANPL</name>
<feature type="domain" description="Glycosyl hydrolase family 32 C-terminal" evidence="10">
    <location>
        <begin position="457"/>
        <end position="647"/>
    </location>
</feature>
<evidence type="ECO:0000256" key="2">
    <source>
        <dbReference type="ARBA" id="ARBA00009902"/>
    </source>
</evidence>
<dbReference type="Proteomes" id="UP000636800">
    <property type="component" value="Chromosome 2"/>
</dbReference>
<dbReference type="Gene3D" id="2.115.10.20">
    <property type="entry name" value="Glycosyl hydrolase domain, family 43"/>
    <property type="match status" value="1"/>
</dbReference>
<keyword evidence="8" id="KW-0812">Transmembrane</keyword>
<evidence type="ECO:0000259" key="10">
    <source>
        <dbReference type="Pfam" id="PF08244"/>
    </source>
</evidence>
<dbReference type="SMART" id="SM00640">
    <property type="entry name" value="Glyco_32"/>
    <property type="match status" value="1"/>
</dbReference>
<proteinExistence type="inferred from homology"/>
<dbReference type="Pfam" id="PF11837">
    <property type="entry name" value="INV_N"/>
    <property type="match status" value="1"/>
</dbReference>
<evidence type="ECO:0000259" key="9">
    <source>
        <dbReference type="Pfam" id="PF00251"/>
    </source>
</evidence>
<dbReference type="InterPro" id="IPR013148">
    <property type="entry name" value="Glyco_hydro_32_N"/>
</dbReference>
<evidence type="ECO:0000256" key="6">
    <source>
        <dbReference type="ARBA" id="ARBA00023295"/>
    </source>
</evidence>
<keyword evidence="3" id="KW-0926">Vacuole</keyword>
<dbReference type="OrthoDB" id="688329at2759"/>
<evidence type="ECO:0000313" key="13">
    <source>
        <dbReference type="Proteomes" id="UP000636800"/>
    </source>
</evidence>
<dbReference type="PANTHER" id="PTHR31953">
    <property type="entry name" value="BETA-FRUCTOFURANOSIDASE, INSOLUBLE ISOENZYME CWINV1-RELATED"/>
    <property type="match status" value="1"/>
</dbReference>
<comment type="subcellular location">
    <subcellularLocation>
        <location evidence="1">Vacuole</location>
    </subcellularLocation>
</comment>
<evidence type="ECO:0000313" key="12">
    <source>
        <dbReference type="EMBL" id="KAG0491924.1"/>
    </source>
</evidence>
<dbReference type="SUPFAM" id="SSF75005">
    <property type="entry name" value="Arabinanase/levansucrase/invertase"/>
    <property type="match status" value="1"/>
</dbReference>
<accession>A0A835RMP6</accession>
<keyword evidence="5" id="KW-0325">Glycoprotein</keyword>
<organism evidence="12 13">
    <name type="scientific">Vanilla planifolia</name>
    <name type="common">Vanilla</name>
    <dbReference type="NCBI Taxonomy" id="51239"/>
    <lineage>
        <taxon>Eukaryota</taxon>
        <taxon>Viridiplantae</taxon>
        <taxon>Streptophyta</taxon>
        <taxon>Embryophyta</taxon>
        <taxon>Tracheophyta</taxon>
        <taxon>Spermatophyta</taxon>
        <taxon>Magnoliopsida</taxon>
        <taxon>Liliopsida</taxon>
        <taxon>Asparagales</taxon>
        <taxon>Orchidaceae</taxon>
        <taxon>Vanilloideae</taxon>
        <taxon>Vanilleae</taxon>
        <taxon>Vanilla</taxon>
    </lineage>
</organism>
<comment type="caution">
    <text evidence="12">The sequence shown here is derived from an EMBL/GenBank/DDBJ whole genome shotgun (WGS) entry which is preliminary data.</text>
</comment>
<evidence type="ECO:0008006" key="14">
    <source>
        <dbReference type="Google" id="ProtNLM"/>
    </source>
</evidence>
<dbReference type="GO" id="GO:0005773">
    <property type="term" value="C:vacuole"/>
    <property type="evidence" value="ECO:0007669"/>
    <property type="project" value="UniProtKB-SubCell"/>
</dbReference>
<evidence type="ECO:0000256" key="1">
    <source>
        <dbReference type="ARBA" id="ARBA00004116"/>
    </source>
</evidence>
<keyword evidence="6 7" id="KW-0326">Glycosidase</keyword>
<dbReference type="Pfam" id="PF00251">
    <property type="entry name" value="Glyco_hydro_32N"/>
    <property type="match status" value="1"/>
</dbReference>
<dbReference type="InterPro" id="IPR013320">
    <property type="entry name" value="ConA-like_dom_sf"/>
</dbReference>
<sequence>MADATSYALLPTSVRTTTESSGDSSLPASGGFFFLSFAVVLITAVAFALGGGFVKDAASHVVGAISETDLDGELQNLHSLHPDPVSRGPVLGVSEKASGGSASLLLGGHGGYPWTNDMLHWQRTGFHFQPPRNWMNDPNGPVFYKGWYHLFYQYNRDAAVWGNITWGHAASRDLVHWLHLPVAMVPDQWYDANGVWTGSATVLPDGGLVMVYTGSANSTVQVQCVAVPADPNDALLLHWRKHPSNPVLLPPPSVLPHDFRDPTTAWVDPSDPSAYLLAIGSKNDTGDRHAGVAYVYSTRDFLSYRLLPGALHTVNGTGMWECVDFFPVSVDGARIGLDTSERAGDGVKHVLKASLDDDRHDYYAIGTYVAEENRWVPDDGEMDVGVGLRYDWGKFYAAKTFYDQNKKRRVLWGWVGEADSERADVSKGWASLMSIPRTVGFDTKTGRNLVFWPVEEVEFLRTTRYDFSGVTVEPGSIVPLSMPTAAQVDIEAQFELDSAAVDAAVDAEIGYNCRTSDGAAGRGLLGPFGLLVLADSVLSERTAAYFYVSRSADGTLRTHFCQDETRSSHASDTVKRVVGYTVPVLDGETLSVRILVDHSIVESFAQGGRSAITSRVYPTQAFNRAKVFLFNNATSAHVKAKSLRIWEMDSTFNHYYRQEAVQICSN</sequence>
<keyword evidence="8" id="KW-1133">Transmembrane helix</keyword>
<dbReference type="Pfam" id="PF08244">
    <property type="entry name" value="Glyco_hydro_32C"/>
    <property type="match status" value="1"/>
</dbReference>
<reference evidence="12 13" key="1">
    <citation type="journal article" date="2020" name="Nat. Food">
        <title>A phased Vanilla planifolia genome enables genetic improvement of flavour and production.</title>
        <authorList>
            <person name="Hasing T."/>
            <person name="Tang H."/>
            <person name="Brym M."/>
            <person name="Khazi F."/>
            <person name="Huang T."/>
            <person name="Chambers A.H."/>
        </authorList>
    </citation>
    <scope>NUCLEOTIDE SEQUENCE [LARGE SCALE GENOMIC DNA]</scope>
    <source>
        <tissue evidence="12">Leaf</tissue>
    </source>
</reference>
<dbReference type="AlphaFoldDB" id="A0A835RMP6"/>
<gene>
    <name evidence="12" type="ORF">HPP92_005322</name>
</gene>
<comment type="similarity">
    <text evidence="2 7">Belongs to the glycosyl hydrolase 32 family.</text>
</comment>
<dbReference type="CDD" id="cd18624">
    <property type="entry name" value="GH32_Fruct1-like"/>
    <property type="match status" value="1"/>
</dbReference>
<evidence type="ECO:0000259" key="11">
    <source>
        <dbReference type="Pfam" id="PF11837"/>
    </source>
</evidence>
<feature type="transmembrane region" description="Helical" evidence="8">
    <location>
        <begin position="32"/>
        <end position="54"/>
    </location>
</feature>
<evidence type="ECO:0000256" key="4">
    <source>
        <dbReference type="ARBA" id="ARBA00022801"/>
    </source>
</evidence>
<dbReference type="GO" id="GO:0004564">
    <property type="term" value="F:beta-fructofuranosidase activity"/>
    <property type="evidence" value="ECO:0007669"/>
    <property type="project" value="InterPro"/>
</dbReference>
<dbReference type="InterPro" id="IPR021792">
    <property type="entry name" value="Beta-fructofuranosidase_N"/>
</dbReference>
<dbReference type="InterPro" id="IPR050551">
    <property type="entry name" value="Fructan_Metab_Enzymes"/>
</dbReference>
<dbReference type="InterPro" id="IPR018053">
    <property type="entry name" value="Glyco_hydro_32_AS"/>
</dbReference>
<evidence type="ECO:0000256" key="7">
    <source>
        <dbReference type="RuleBase" id="RU362110"/>
    </source>
</evidence>
<feature type="domain" description="Beta-fructofuranosidase N-terminal" evidence="11">
    <location>
        <begin position="7"/>
        <end position="119"/>
    </location>
</feature>
<dbReference type="EMBL" id="JADCNL010000002">
    <property type="protein sequence ID" value="KAG0491924.1"/>
    <property type="molecule type" value="Genomic_DNA"/>
</dbReference>
<dbReference type="InterPro" id="IPR001362">
    <property type="entry name" value="Glyco_hydro_32"/>
</dbReference>
<keyword evidence="4 7" id="KW-0378">Hydrolase</keyword>
<keyword evidence="13" id="KW-1185">Reference proteome</keyword>
<feature type="domain" description="Glycosyl hydrolase family 32 N-terminal" evidence="9">
    <location>
        <begin position="127"/>
        <end position="453"/>
    </location>
</feature>
<evidence type="ECO:0000256" key="5">
    <source>
        <dbReference type="ARBA" id="ARBA00023180"/>
    </source>
</evidence>
<dbReference type="FunFam" id="2.115.10.20:FF:000001">
    <property type="entry name" value="Beta-fructofuranosidase, insoluble isoenzyme CWINV1"/>
    <property type="match status" value="1"/>
</dbReference>
<evidence type="ECO:0000256" key="8">
    <source>
        <dbReference type="SAM" id="Phobius"/>
    </source>
</evidence>
<protein>
    <recommendedName>
        <fullName evidence="14">Beta-fructofuranosidase</fullName>
    </recommendedName>
</protein>
<dbReference type="PROSITE" id="PS00609">
    <property type="entry name" value="GLYCOSYL_HYDROL_F32"/>
    <property type="match status" value="1"/>
</dbReference>
<dbReference type="InterPro" id="IPR023296">
    <property type="entry name" value="Glyco_hydro_beta-prop_sf"/>
</dbReference>